<feature type="domain" description="Histidine kinase" evidence="9">
    <location>
        <begin position="1"/>
        <end position="198"/>
    </location>
</feature>
<keyword evidence="8" id="KW-0902">Two-component regulatory system</keyword>
<organism evidence="10 11">
    <name type="scientific">Paenibacillus lacisoli</name>
    <dbReference type="NCBI Taxonomy" id="3064525"/>
    <lineage>
        <taxon>Bacteria</taxon>
        <taxon>Bacillati</taxon>
        <taxon>Bacillota</taxon>
        <taxon>Bacilli</taxon>
        <taxon>Bacillales</taxon>
        <taxon>Paenibacillaceae</taxon>
        <taxon>Paenibacillus</taxon>
    </lineage>
</organism>
<dbReference type="SMART" id="SM00387">
    <property type="entry name" value="HATPase_c"/>
    <property type="match status" value="1"/>
</dbReference>
<dbReference type="InterPro" id="IPR005467">
    <property type="entry name" value="His_kinase_dom"/>
</dbReference>
<dbReference type="EC" id="2.7.13.3" evidence="2"/>
<dbReference type="InterPro" id="IPR003594">
    <property type="entry name" value="HATPase_dom"/>
</dbReference>
<comment type="caution">
    <text evidence="10">The sequence shown here is derived from an EMBL/GenBank/DDBJ whole genome shotgun (WGS) entry which is preliminary data.</text>
</comment>
<sequence>MHIGMVNNQEEQRRYLELIYRKSVHMSHLIEEISNLAKLDSPHYPLAADSGDLAELIREIAVECYEELESKHMQLAVDVPEACEHGVFDIHLMRRALSNLLINAVKHNPPHTCITLRLEQIESQFLIFVMDDGPTIPEHLEHNLFNPFVRGSQSRGQEEGSGLGLAISAQIAQLHRGSLTLRNLPGHKQFILSLPFSRPPQTHLFKKSN</sequence>
<name>A0ABT9CJJ5_9BACL</name>
<dbReference type="GO" id="GO:0016301">
    <property type="term" value="F:kinase activity"/>
    <property type="evidence" value="ECO:0007669"/>
    <property type="project" value="UniProtKB-KW"/>
</dbReference>
<dbReference type="Gene3D" id="3.30.565.10">
    <property type="entry name" value="Histidine kinase-like ATPase, C-terminal domain"/>
    <property type="match status" value="1"/>
</dbReference>
<keyword evidence="7" id="KW-0067">ATP-binding</keyword>
<reference evidence="10 11" key="1">
    <citation type="submission" date="2023-07" db="EMBL/GenBank/DDBJ databases">
        <title>Paenibacillus sp. JX-17 nov. isolated from soil.</title>
        <authorList>
            <person name="Wan Y."/>
            <person name="Liu B."/>
        </authorList>
    </citation>
    <scope>NUCLEOTIDE SEQUENCE [LARGE SCALE GENOMIC DNA]</scope>
    <source>
        <strain evidence="10 11">JX-17</strain>
    </source>
</reference>
<keyword evidence="6 10" id="KW-0418">Kinase</keyword>
<proteinExistence type="predicted"/>
<keyword evidence="11" id="KW-1185">Reference proteome</keyword>
<dbReference type="EMBL" id="JAUQTB010000023">
    <property type="protein sequence ID" value="MDO7908799.1"/>
    <property type="molecule type" value="Genomic_DNA"/>
</dbReference>
<evidence type="ECO:0000256" key="6">
    <source>
        <dbReference type="ARBA" id="ARBA00022777"/>
    </source>
</evidence>
<evidence type="ECO:0000256" key="4">
    <source>
        <dbReference type="ARBA" id="ARBA00022679"/>
    </source>
</evidence>
<dbReference type="InterPro" id="IPR036890">
    <property type="entry name" value="HATPase_C_sf"/>
</dbReference>
<evidence type="ECO:0000256" key="5">
    <source>
        <dbReference type="ARBA" id="ARBA00022741"/>
    </source>
</evidence>
<gene>
    <name evidence="10" type="ORF">Q5741_20655</name>
</gene>
<evidence type="ECO:0000256" key="1">
    <source>
        <dbReference type="ARBA" id="ARBA00000085"/>
    </source>
</evidence>
<evidence type="ECO:0000256" key="8">
    <source>
        <dbReference type="ARBA" id="ARBA00023012"/>
    </source>
</evidence>
<dbReference type="InterPro" id="IPR004358">
    <property type="entry name" value="Sig_transdc_His_kin-like_C"/>
</dbReference>
<dbReference type="PANTHER" id="PTHR43547:SF2">
    <property type="entry name" value="HYBRID SIGNAL TRANSDUCTION HISTIDINE KINASE C"/>
    <property type="match status" value="1"/>
</dbReference>
<comment type="catalytic activity">
    <reaction evidence="1">
        <text>ATP + protein L-histidine = ADP + protein N-phospho-L-histidine.</text>
        <dbReference type="EC" id="2.7.13.3"/>
    </reaction>
</comment>
<dbReference type="PRINTS" id="PR00344">
    <property type="entry name" value="BCTRLSENSOR"/>
</dbReference>
<protein>
    <recommendedName>
        <fullName evidence="2">histidine kinase</fullName>
        <ecNumber evidence="2">2.7.13.3</ecNumber>
    </recommendedName>
</protein>
<keyword evidence="5" id="KW-0547">Nucleotide-binding</keyword>
<dbReference type="SUPFAM" id="SSF55874">
    <property type="entry name" value="ATPase domain of HSP90 chaperone/DNA topoisomerase II/histidine kinase"/>
    <property type="match status" value="1"/>
</dbReference>
<evidence type="ECO:0000256" key="2">
    <source>
        <dbReference type="ARBA" id="ARBA00012438"/>
    </source>
</evidence>
<evidence type="ECO:0000313" key="11">
    <source>
        <dbReference type="Proteomes" id="UP001240171"/>
    </source>
</evidence>
<accession>A0ABT9CJJ5</accession>
<evidence type="ECO:0000256" key="3">
    <source>
        <dbReference type="ARBA" id="ARBA00022553"/>
    </source>
</evidence>
<keyword evidence="3" id="KW-0597">Phosphoprotein</keyword>
<dbReference type="Pfam" id="PF02518">
    <property type="entry name" value="HATPase_c"/>
    <property type="match status" value="1"/>
</dbReference>
<dbReference type="PROSITE" id="PS50109">
    <property type="entry name" value="HIS_KIN"/>
    <property type="match status" value="1"/>
</dbReference>
<evidence type="ECO:0000256" key="7">
    <source>
        <dbReference type="ARBA" id="ARBA00022840"/>
    </source>
</evidence>
<dbReference type="Proteomes" id="UP001240171">
    <property type="component" value="Unassembled WGS sequence"/>
</dbReference>
<evidence type="ECO:0000259" key="9">
    <source>
        <dbReference type="PROSITE" id="PS50109"/>
    </source>
</evidence>
<dbReference type="PANTHER" id="PTHR43547">
    <property type="entry name" value="TWO-COMPONENT HISTIDINE KINASE"/>
    <property type="match status" value="1"/>
</dbReference>
<evidence type="ECO:0000313" key="10">
    <source>
        <dbReference type="EMBL" id="MDO7908799.1"/>
    </source>
</evidence>
<keyword evidence="4" id="KW-0808">Transferase</keyword>